<feature type="domain" description="Thioredoxin-like fold" evidence="2">
    <location>
        <begin position="66"/>
        <end position="159"/>
    </location>
</feature>
<evidence type="ECO:0008006" key="5">
    <source>
        <dbReference type="Google" id="ProtNLM"/>
    </source>
</evidence>
<dbReference type="InParanoid" id="A0A5J5ESL0"/>
<dbReference type="InterPro" id="IPR012336">
    <property type="entry name" value="Thioredoxin-like_fold"/>
</dbReference>
<dbReference type="EMBL" id="VXIS01000130">
    <property type="protein sequence ID" value="KAA8902585.1"/>
    <property type="molecule type" value="Genomic_DNA"/>
</dbReference>
<dbReference type="SUPFAM" id="SSF47616">
    <property type="entry name" value="GST C-terminal domain-like"/>
    <property type="match status" value="1"/>
</dbReference>
<dbReference type="PANTHER" id="PTHR12289:SF44">
    <property type="entry name" value="OUTER MEMBRANE PROTEIN (SAM35), PUTATIVE (AFU_ORTHOLOGUE AFUA_1G13180)-RELATED"/>
    <property type="match status" value="1"/>
</dbReference>
<keyword evidence="4" id="KW-1185">Reference proteome</keyword>
<evidence type="ECO:0000313" key="4">
    <source>
        <dbReference type="Proteomes" id="UP000326924"/>
    </source>
</evidence>
<accession>A0A5J5ESL0</accession>
<dbReference type="GO" id="GO:0001401">
    <property type="term" value="C:SAM complex"/>
    <property type="evidence" value="ECO:0007669"/>
    <property type="project" value="TreeGrafter"/>
</dbReference>
<evidence type="ECO:0000259" key="1">
    <source>
        <dbReference type="Pfam" id="PF17171"/>
    </source>
</evidence>
<dbReference type="GO" id="GO:0007005">
    <property type="term" value="P:mitochondrion organization"/>
    <property type="evidence" value="ECO:0007669"/>
    <property type="project" value="TreeGrafter"/>
</dbReference>
<organism evidence="3 4">
    <name type="scientific">Sphaerosporella brunnea</name>
    <dbReference type="NCBI Taxonomy" id="1250544"/>
    <lineage>
        <taxon>Eukaryota</taxon>
        <taxon>Fungi</taxon>
        <taxon>Dikarya</taxon>
        <taxon>Ascomycota</taxon>
        <taxon>Pezizomycotina</taxon>
        <taxon>Pezizomycetes</taxon>
        <taxon>Pezizales</taxon>
        <taxon>Pyronemataceae</taxon>
        <taxon>Sphaerosporella</taxon>
    </lineage>
</organism>
<sequence length="284" mass="31063">MSSAPAPSRTFLPIPPLLRRVFDSFPLKTYPAPSLPASSPRPSQKPTLHIFTTPSAATNGAPSFDPACLRLQTYLRLCGLEFTTAPASAHAAPAGELPYLTPAGSRAAVPARKIISWAQEQGGGVHEDLQEPQIAAFLALVEGAVRDAYLYALYLEPTNFLRLAAPLYTRISSSVGLVQIALSHELRAAAETELRKSRPGGVIVADEIYADAAAAWKALDTLLGDDEWFFGAQQPGMLDATVFAFAHLVRKWAWDETERRVQTPLETCKRLMAHEERLRKRCGW</sequence>
<feature type="domain" description="Metaxin glutathione S-transferase" evidence="1">
    <location>
        <begin position="213"/>
        <end position="277"/>
    </location>
</feature>
<comment type="caution">
    <text evidence="3">The sequence shown here is derived from an EMBL/GenBank/DDBJ whole genome shotgun (WGS) entry which is preliminary data.</text>
</comment>
<dbReference type="InterPro" id="IPR050931">
    <property type="entry name" value="Mito_Protein_Transport_Metaxin"/>
</dbReference>
<evidence type="ECO:0000313" key="3">
    <source>
        <dbReference type="EMBL" id="KAA8902585.1"/>
    </source>
</evidence>
<dbReference type="Proteomes" id="UP000326924">
    <property type="component" value="Unassembled WGS sequence"/>
</dbReference>
<reference evidence="3 4" key="1">
    <citation type="submission" date="2019-09" db="EMBL/GenBank/DDBJ databases">
        <title>Draft genome of the ectomycorrhizal ascomycete Sphaerosporella brunnea.</title>
        <authorList>
            <consortium name="DOE Joint Genome Institute"/>
            <person name="Benucci G.M."/>
            <person name="Marozzi G."/>
            <person name="Antonielli L."/>
            <person name="Sanchez S."/>
            <person name="Marco P."/>
            <person name="Wang X."/>
            <person name="Falini L.B."/>
            <person name="Barry K."/>
            <person name="Haridas S."/>
            <person name="Lipzen A."/>
            <person name="Labutti K."/>
            <person name="Grigoriev I.V."/>
            <person name="Murat C."/>
            <person name="Martin F."/>
            <person name="Albertini E."/>
            <person name="Donnini D."/>
            <person name="Bonito G."/>
        </authorList>
    </citation>
    <scope>NUCLEOTIDE SEQUENCE [LARGE SCALE GENOMIC DNA]</scope>
    <source>
        <strain evidence="3 4">Sb_GMNB300</strain>
    </source>
</reference>
<dbReference type="Pfam" id="PF17171">
    <property type="entry name" value="GST_C_6"/>
    <property type="match status" value="1"/>
</dbReference>
<protein>
    <recommendedName>
        <fullName evidence="5">Thioredoxin-like fold domain-containing protein</fullName>
    </recommendedName>
</protein>
<dbReference type="OrthoDB" id="198787at2759"/>
<dbReference type="InterPro" id="IPR036282">
    <property type="entry name" value="Glutathione-S-Trfase_C_sf"/>
</dbReference>
<name>A0A5J5ESL0_9PEZI</name>
<evidence type="ECO:0000259" key="2">
    <source>
        <dbReference type="Pfam" id="PF17172"/>
    </source>
</evidence>
<dbReference type="Pfam" id="PF17172">
    <property type="entry name" value="GST_N_4"/>
    <property type="match status" value="1"/>
</dbReference>
<gene>
    <name evidence="3" type="ORF">FN846DRAFT_955280</name>
</gene>
<proteinExistence type="predicted"/>
<dbReference type="InterPro" id="IPR033468">
    <property type="entry name" value="Metaxin_GST"/>
</dbReference>
<dbReference type="AlphaFoldDB" id="A0A5J5ESL0"/>
<dbReference type="PANTHER" id="PTHR12289">
    <property type="entry name" value="METAXIN RELATED"/>
    <property type="match status" value="1"/>
</dbReference>